<dbReference type="InterPro" id="IPR023389">
    <property type="entry name" value="DOPA-like_sf"/>
</dbReference>
<dbReference type="GO" id="GO:0051213">
    <property type="term" value="F:dioxygenase activity"/>
    <property type="evidence" value="ECO:0007669"/>
    <property type="project" value="UniProtKB-KW"/>
</dbReference>
<dbReference type="Gene3D" id="3.30.70.1240">
    <property type="entry name" value="DOPA-like domains"/>
    <property type="match status" value="1"/>
</dbReference>
<protein>
    <submittedName>
        <fullName evidence="1">Aromatic ring-cleaving dioxygenase</fullName>
    </submittedName>
</protein>
<sequence>MPKSLRLRIGERFCVRLGNWHDKQVGPHEQAMYQISFATEIFTWLVLWLMLNHGCLSILIHPTDPKRDHLVDPIWIGRPLGGHGEVLGEEDEAEEALEVNTEPTMGA</sequence>
<keyword evidence="1" id="KW-0223">Dioxygenase</keyword>
<organism evidence="1 2">
    <name type="scientific">Mesorhizobium neociceri</name>
    <dbReference type="NCBI Taxonomy" id="1307853"/>
    <lineage>
        <taxon>Bacteria</taxon>
        <taxon>Pseudomonadati</taxon>
        <taxon>Pseudomonadota</taxon>
        <taxon>Alphaproteobacteria</taxon>
        <taxon>Hyphomicrobiales</taxon>
        <taxon>Phyllobacteriaceae</taxon>
        <taxon>Mesorhizobium</taxon>
    </lineage>
</organism>
<comment type="caution">
    <text evidence="1">The sequence shown here is derived from an EMBL/GenBank/DDBJ whole genome shotgun (WGS) entry which is preliminary data.</text>
</comment>
<gene>
    <name evidence="1" type="ORF">H0241_12780</name>
</gene>
<dbReference type="AlphaFoldDB" id="A0A838B3C4"/>
<dbReference type="EMBL" id="JACDTY010000005">
    <property type="protein sequence ID" value="MBA1141126.1"/>
    <property type="molecule type" value="Genomic_DNA"/>
</dbReference>
<evidence type="ECO:0000313" key="2">
    <source>
        <dbReference type="Proteomes" id="UP000558284"/>
    </source>
</evidence>
<keyword evidence="2" id="KW-1185">Reference proteome</keyword>
<dbReference type="SUPFAM" id="SSF143410">
    <property type="entry name" value="DOPA-like"/>
    <property type="match status" value="1"/>
</dbReference>
<dbReference type="PIRSF" id="PIRSF028139">
    <property type="entry name" value="DOPA-diox_rel_Mll2280"/>
    <property type="match status" value="1"/>
</dbReference>
<name>A0A838B3C4_9HYPH</name>
<dbReference type="Proteomes" id="UP000558284">
    <property type="component" value="Unassembled WGS sequence"/>
</dbReference>
<keyword evidence="1" id="KW-0560">Oxidoreductase</keyword>
<accession>A0A838B3C4</accession>
<dbReference type="PANTHER" id="PTHR36423:SF2">
    <property type="entry name" value="AFR070WP"/>
    <property type="match status" value="1"/>
</dbReference>
<proteinExistence type="predicted"/>
<dbReference type="InterPro" id="IPR014980">
    <property type="entry name" value="DOPA_dioxygen"/>
</dbReference>
<reference evidence="1 2" key="1">
    <citation type="submission" date="2020-07" db="EMBL/GenBank/DDBJ databases">
        <title>Definition of the novel symbiovar canariense within Mesorhizobium novociceri, a new species of genus Mesorhizobium nodulating Cicer canariense in the Caldera de Taburiente National Park (La Palma, Canary Islands).</title>
        <authorList>
            <person name="Leon-Barrios M."/>
            <person name="Perez-Yepez J."/>
            <person name="Flores-Felix J.D."/>
            <person name="Ramirez-Baena M.H."/>
            <person name="Pulido-Suarez L."/>
            <person name="Igual J.M."/>
            <person name="Velazquez E."/>
            <person name="Peix A."/>
        </authorList>
    </citation>
    <scope>NUCLEOTIDE SEQUENCE [LARGE SCALE GENOMIC DNA]</scope>
    <source>
        <strain evidence="1 2">CCANP35</strain>
    </source>
</reference>
<dbReference type="PANTHER" id="PTHR36423">
    <property type="entry name" value="AFR070WP"/>
    <property type="match status" value="1"/>
</dbReference>
<dbReference type="Pfam" id="PF08883">
    <property type="entry name" value="DOPA_dioxygen"/>
    <property type="match status" value="1"/>
</dbReference>
<evidence type="ECO:0000313" key="1">
    <source>
        <dbReference type="EMBL" id="MBA1141126.1"/>
    </source>
</evidence>